<organism evidence="1 2">
    <name type="scientific">Rhodoglobus aureus</name>
    <dbReference type="NCBI Taxonomy" id="191497"/>
    <lineage>
        <taxon>Bacteria</taxon>
        <taxon>Bacillati</taxon>
        <taxon>Actinomycetota</taxon>
        <taxon>Actinomycetes</taxon>
        <taxon>Micrococcales</taxon>
        <taxon>Microbacteriaceae</taxon>
        <taxon>Rhodoglobus</taxon>
    </lineage>
</organism>
<comment type="caution">
    <text evidence="1">The sequence shown here is derived from an EMBL/GenBank/DDBJ whole genome shotgun (WGS) entry which is preliminary data.</text>
</comment>
<evidence type="ECO:0000313" key="2">
    <source>
        <dbReference type="Proteomes" id="UP001500943"/>
    </source>
</evidence>
<protein>
    <submittedName>
        <fullName evidence="1">Uncharacterized protein</fullName>
    </submittedName>
</protein>
<proteinExistence type="predicted"/>
<reference evidence="2" key="1">
    <citation type="journal article" date="2019" name="Int. J. Syst. Evol. Microbiol.">
        <title>The Global Catalogue of Microorganisms (GCM) 10K type strain sequencing project: providing services to taxonomists for standard genome sequencing and annotation.</title>
        <authorList>
            <consortium name="The Broad Institute Genomics Platform"/>
            <consortium name="The Broad Institute Genome Sequencing Center for Infectious Disease"/>
            <person name="Wu L."/>
            <person name="Ma J."/>
        </authorList>
    </citation>
    <scope>NUCLEOTIDE SEQUENCE [LARGE SCALE GENOMIC DNA]</scope>
    <source>
        <strain evidence="2">JCM 12762</strain>
    </source>
</reference>
<name>A0ABP4G3B2_9MICO</name>
<sequence>MPYPTRMLGLVLSNKLRQIIHRMLLKVNALGVHQSCCHLGANAGEDYEHITSLP</sequence>
<dbReference type="Proteomes" id="UP001500943">
    <property type="component" value="Unassembled WGS sequence"/>
</dbReference>
<dbReference type="EMBL" id="BAAAKW010000011">
    <property type="protein sequence ID" value="GAA1208660.1"/>
    <property type="molecule type" value="Genomic_DNA"/>
</dbReference>
<evidence type="ECO:0000313" key="1">
    <source>
        <dbReference type="EMBL" id="GAA1208660.1"/>
    </source>
</evidence>
<keyword evidence="2" id="KW-1185">Reference proteome</keyword>
<gene>
    <name evidence="1" type="ORF">GCM10009655_04790</name>
</gene>
<accession>A0ABP4G3B2</accession>